<proteinExistence type="predicted"/>
<reference evidence="1 2" key="1">
    <citation type="submission" date="2020-10" db="EMBL/GenBank/DDBJ databases">
        <title>Eggerthella sp. nov., isolated from human feces.</title>
        <authorList>
            <person name="Yajun G."/>
        </authorList>
    </citation>
    <scope>NUCLEOTIDE SEQUENCE [LARGE SCALE GENOMIC DNA]</scope>
    <source>
        <strain evidence="1 2">HF-1101</strain>
    </source>
</reference>
<dbReference type="KEGG" id="egd:GS424_008660"/>
<dbReference type="RefSeq" id="WP_160941533.1">
    <property type="nucleotide sequence ID" value="NZ_CP063310.1"/>
</dbReference>
<evidence type="ECO:0000313" key="2">
    <source>
        <dbReference type="Proteomes" id="UP000478463"/>
    </source>
</evidence>
<dbReference type="Proteomes" id="UP000478463">
    <property type="component" value="Chromosome"/>
</dbReference>
<protein>
    <submittedName>
        <fullName evidence="1">Uncharacterized protein</fullName>
    </submittedName>
</protein>
<accession>A0A6L7ITE6</accession>
<dbReference type="EMBL" id="CP063310">
    <property type="protein sequence ID" value="QOS69891.1"/>
    <property type="molecule type" value="Genomic_DNA"/>
</dbReference>
<name>A0A6L7ITE6_9ACTN</name>
<sequence>MEGTVIAAIAASGVSLVAFALLATMFWRGRWLVLLAGSAAADPERDEACRALGRRMAAVLMAAGTLMATLVVFLAGELARSAGVVSAASMANNVAFVALVVVLIWFFIVQRPNDEHGSPKGGAAPRRSSLDHLHAATIVFVVVVLAVVGAVGAVAAGL</sequence>
<gene>
    <name evidence="1" type="ORF">GS424_008660</name>
</gene>
<organism evidence="1 2">
    <name type="scientific">Eggerthella guodeyinii</name>
    <dbReference type="NCBI Taxonomy" id="2690837"/>
    <lineage>
        <taxon>Bacteria</taxon>
        <taxon>Bacillati</taxon>
        <taxon>Actinomycetota</taxon>
        <taxon>Coriobacteriia</taxon>
        <taxon>Eggerthellales</taxon>
        <taxon>Eggerthellaceae</taxon>
        <taxon>Eggerthella</taxon>
    </lineage>
</organism>
<evidence type="ECO:0000313" key="1">
    <source>
        <dbReference type="EMBL" id="QOS69891.1"/>
    </source>
</evidence>
<dbReference type="AlphaFoldDB" id="A0A6L7ITE6"/>